<feature type="transmembrane region" description="Helical" evidence="8">
    <location>
        <begin position="70"/>
        <end position="92"/>
    </location>
</feature>
<reference evidence="10 11" key="1">
    <citation type="submission" date="2016-11" db="EMBL/GenBank/DDBJ databases">
        <authorList>
            <person name="Jaros S."/>
            <person name="Januszkiewicz K."/>
            <person name="Wedrychowicz H."/>
        </authorList>
    </citation>
    <scope>NUCLEOTIDE SEQUENCE [LARGE SCALE GENOMIC DNA]</scope>
    <source>
        <strain evidence="10 11">GAS138</strain>
    </source>
</reference>
<proteinExistence type="inferred from homology"/>
<dbReference type="GO" id="GO:0055085">
    <property type="term" value="P:transmembrane transport"/>
    <property type="evidence" value="ECO:0007669"/>
    <property type="project" value="InterPro"/>
</dbReference>
<dbReference type="Pfam" id="PF00528">
    <property type="entry name" value="BPD_transp_1"/>
    <property type="match status" value="1"/>
</dbReference>
<evidence type="ECO:0000313" key="11">
    <source>
        <dbReference type="Proteomes" id="UP000189796"/>
    </source>
</evidence>
<keyword evidence="6 8" id="KW-1133">Transmembrane helix</keyword>
<feature type="domain" description="ABC transmembrane type-1" evidence="9">
    <location>
        <begin position="66"/>
        <end position="270"/>
    </location>
</feature>
<dbReference type="InterPro" id="IPR035906">
    <property type="entry name" value="MetI-like_sf"/>
</dbReference>
<feature type="transmembrane region" description="Helical" evidence="8">
    <location>
        <begin position="251"/>
        <end position="276"/>
    </location>
</feature>
<evidence type="ECO:0000256" key="5">
    <source>
        <dbReference type="ARBA" id="ARBA00022692"/>
    </source>
</evidence>
<protein>
    <submittedName>
        <fullName evidence="10">Putative spermidine/putrescine transport system permease protein</fullName>
    </submittedName>
</protein>
<dbReference type="GO" id="GO:0005886">
    <property type="term" value="C:plasma membrane"/>
    <property type="evidence" value="ECO:0007669"/>
    <property type="project" value="UniProtKB-SubCell"/>
</dbReference>
<evidence type="ECO:0000259" key="9">
    <source>
        <dbReference type="PROSITE" id="PS50928"/>
    </source>
</evidence>
<evidence type="ECO:0000256" key="6">
    <source>
        <dbReference type="ARBA" id="ARBA00022989"/>
    </source>
</evidence>
<feature type="transmembrane region" description="Helical" evidence="8">
    <location>
        <begin position="9"/>
        <end position="31"/>
    </location>
</feature>
<accession>A0A1M5VHI4</accession>
<dbReference type="PROSITE" id="PS50928">
    <property type="entry name" value="ABC_TM1"/>
    <property type="match status" value="1"/>
</dbReference>
<dbReference type="RefSeq" id="WP_079604450.1">
    <property type="nucleotide sequence ID" value="NZ_LT670817.1"/>
</dbReference>
<feature type="transmembrane region" description="Helical" evidence="8">
    <location>
        <begin position="154"/>
        <end position="174"/>
    </location>
</feature>
<feature type="transmembrane region" description="Helical" evidence="8">
    <location>
        <begin position="195"/>
        <end position="220"/>
    </location>
</feature>
<dbReference type="EMBL" id="LT670817">
    <property type="protein sequence ID" value="SHH74670.1"/>
    <property type="molecule type" value="Genomic_DNA"/>
</dbReference>
<feature type="transmembrane region" description="Helical" evidence="8">
    <location>
        <begin position="101"/>
        <end position="126"/>
    </location>
</feature>
<keyword evidence="7 8" id="KW-0472">Membrane</keyword>
<gene>
    <name evidence="10" type="ORF">SAMN05443248_5971</name>
</gene>
<dbReference type="SUPFAM" id="SSF161098">
    <property type="entry name" value="MetI-like"/>
    <property type="match status" value="1"/>
</dbReference>
<dbReference type="Gene3D" id="1.10.3720.10">
    <property type="entry name" value="MetI-like"/>
    <property type="match status" value="1"/>
</dbReference>
<evidence type="ECO:0000313" key="10">
    <source>
        <dbReference type="EMBL" id="SHH74670.1"/>
    </source>
</evidence>
<dbReference type="AlphaFoldDB" id="A0A1M5VHI4"/>
<dbReference type="PANTHER" id="PTHR42929">
    <property type="entry name" value="INNER MEMBRANE ABC TRANSPORTER PERMEASE PROTEIN YDCU-RELATED-RELATED"/>
    <property type="match status" value="1"/>
</dbReference>
<comment type="subcellular location">
    <subcellularLocation>
        <location evidence="1 8">Cell membrane</location>
        <topology evidence="1 8">Multi-pass membrane protein</topology>
    </subcellularLocation>
</comment>
<dbReference type="Proteomes" id="UP000189796">
    <property type="component" value="Chromosome I"/>
</dbReference>
<comment type="similarity">
    <text evidence="2">Belongs to the binding-protein-dependent transport system permease family. CysTW subfamily.</text>
</comment>
<evidence type="ECO:0000256" key="8">
    <source>
        <dbReference type="RuleBase" id="RU363032"/>
    </source>
</evidence>
<dbReference type="InterPro" id="IPR000515">
    <property type="entry name" value="MetI-like"/>
</dbReference>
<dbReference type="PANTHER" id="PTHR42929:SF5">
    <property type="entry name" value="ABC TRANSPORTER PERMEASE PROTEIN"/>
    <property type="match status" value="1"/>
</dbReference>
<evidence type="ECO:0000256" key="7">
    <source>
        <dbReference type="ARBA" id="ARBA00023136"/>
    </source>
</evidence>
<keyword evidence="4" id="KW-1003">Cell membrane</keyword>
<keyword evidence="5 8" id="KW-0812">Transmembrane</keyword>
<dbReference type="CDD" id="cd06261">
    <property type="entry name" value="TM_PBP2"/>
    <property type="match status" value="1"/>
</dbReference>
<evidence type="ECO:0000256" key="1">
    <source>
        <dbReference type="ARBA" id="ARBA00004651"/>
    </source>
</evidence>
<organism evidence="10 11">
    <name type="scientific">Bradyrhizobium erythrophlei</name>
    <dbReference type="NCBI Taxonomy" id="1437360"/>
    <lineage>
        <taxon>Bacteria</taxon>
        <taxon>Pseudomonadati</taxon>
        <taxon>Pseudomonadota</taxon>
        <taxon>Alphaproteobacteria</taxon>
        <taxon>Hyphomicrobiales</taxon>
        <taxon>Nitrobacteraceae</taxon>
        <taxon>Bradyrhizobium</taxon>
    </lineage>
</organism>
<dbReference type="OrthoDB" id="9807047at2"/>
<keyword evidence="3 8" id="KW-0813">Transport</keyword>
<name>A0A1M5VHI4_9BRAD</name>
<evidence type="ECO:0000256" key="3">
    <source>
        <dbReference type="ARBA" id="ARBA00022448"/>
    </source>
</evidence>
<evidence type="ECO:0000256" key="2">
    <source>
        <dbReference type="ARBA" id="ARBA00007069"/>
    </source>
</evidence>
<evidence type="ECO:0000256" key="4">
    <source>
        <dbReference type="ARBA" id="ARBA00022475"/>
    </source>
</evidence>
<sequence>MQRSAYAPWIWLFPAGALLLPFFLLPLAIVVRNSVYFDDPQGLTVPAFTTANYLKVLTDPYYVKVLSNTLLVAAISTVVSLLVAFPFAQFVVRTSDSARNLLLWCVYVPLYVSVIMRAFGWTIILADSGLINHLLLRLGLIDAPLRMLFEAEGMMVGMIHRYLPLMIIPLITALQKIDGNLLKASGNLGASGARTFLRVTLPMSVPGMVAGGQLVFAGVLSDYAMPALMGSTKFQLIAPAIYYEAITNSSWALAGAMATVVLGLVASFLIAANLLLKRLAPWALTL</sequence>